<comment type="caution">
    <text evidence="4">The sequence shown here is derived from an EMBL/GenBank/DDBJ whole genome shotgun (WGS) entry which is preliminary data.</text>
</comment>
<protein>
    <submittedName>
        <fullName evidence="4">Arginase family protein</fullName>
    </submittedName>
</protein>
<sequence>MLKNADLDTSVSGSFMNLPSMRAPGAGLARACIVGIPFDCGTHPFRVGSREGPAAIRQQSRLVRHFHIGATGAAANPTEFLGAIDVGDVPCRPGDIEYSYPRIEHTISAILASGAIPISMGGDGAVTLPQLRAVSKQHPGVVVLHIDAHTDTYEMEGFNTATTFTRAAEEKLIDVENSFHIGARGGTFVGGVLEFGRSVGYHVIPFDEFDQDPDACMRHVFQTIGDKPVYLCFDMDVFDPSCAPGVCTPEWGGLSAKEGLKLLKSLHGLNFVAFDVNTVSPPQDVGGATAFLAATVIWECCSLAAASIQRSA</sequence>
<keyword evidence="2" id="KW-0378">Hydrolase</keyword>
<dbReference type="RefSeq" id="WP_376811865.1">
    <property type="nucleotide sequence ID" value="NZ_JBHSDY010000002.1"/>
</dbReference>
<dbReference type="Gene3D" id="3.40.800.10">
    <property type="entry name" value="Ureohydrolase domain"/>
    <property type="match status" value="1"/>
</dbReference>
<comment type="similarity">
    <text evidence="3">Belongs to the arginase family.</text>
</comment>
<keyword evidence="1" id="KW-0479">Metal-binding</keyword>
<dbReference type="EMBL" id="JBHSDY010000002">
    <property type="protein sequence ID" value="MFC4297314.1"/>
    <property type="molecule type" value="Genomic_DNA"/>
</dbReference>
<dbReference type="Pfam" id="PF00491">
    <property type="entry name" value="Arginase"/>
    <property type="match status" value="1"/>
</dbReference>
<gene>
    <name evidence="4" type="ORF">ACFO0J_04575</name>
</gene>
<dbReference type="PANTHER" id="PTHR11358">
    <property type="entry name" value="ARGINASE/AGMATINASE"/>
    <property type="match status" value="1"/>
</dbReference>
<proteinExistence type="inferred from homology"/>
<dbReference type="Proteomes" id="UP001595756">
    <property type="component" value="Unassembled WGS sequence"/>
</dbReference>
<organism evidence="4 5">
    <name type="scientific">Castellaniella hirudinis</name>
    <dbReference type="NCBI Taxonomy" id="1144617"/>
    <lineage>
        <taxon>Bacteria</taxon>
        <taxon>Pseudomonadati</taxon>
        <taxon>Pseudomonadota</taxon>
        <taxon>Betaproteobacteria</taxon>
        <taxon>Burkholderiales</taxon>
        <taxon>Alcaligenaceae</taxon>
        <taxon>Castellaniella</taxon>
    </lineage>
</organism>
<dbReference type="PROSITE" id="PS51409">
    <property type="entry name" value="ARGINASE_2"/>
    <property type="match status" value="1"/>
</dbReference>
<keyword evidence="5" id="KW-1185">Reference proteome</keyword>
<evidence type="ECO:0000313" key="5">
    <source>
        <dbReference type="Proteomes" id="UP001595756"/>
    </source>
</evidence>
<dbReference type="PANTHER" id="PTHR11358:SF26">
    <property type="entry name" value="GUANIDINO ACID HYDROLASE, MITOCHONDRIAL"/>
    <property type="match status" value="1"/>
</dbReference>
<evidence type="ECO:0000256" key="3">
    <source>
        <dbReference type="PROSITE-ProRule" id="PRU00742"/>
    </source>
</evidence>
<evidence type="ECO:0000256" key="2">
    <source>
        <dbReference type="ARBA" id="ARBA00022801"/>
    </source>
</evidence>
<accession>A0ABV8RX22</accession>
<dbReference type="InterPro" id="IPR023696">
    <property type="entry name" value="Ureohydrolase_dom_sf"/>
</dbReference>
<reference evidence="5" key="1">
    <citation type="journal article" date="2019" name="Int. J. Syst. Evol. Microbiol.">
        <title>The Global Catalogue of Microorganisms (GCM) 10K type strain sequencing project: providing services to taxonomists for standard genome sequencing and annotation.</title>
        <authorList>
            <consortium name="The Broad Institute Genomics Platform"/>
            <consortium name="The Broad Institute Genome Sequencing Center for Infectious Disease"/>
            <person name="Wu L."/>
            <person name="Ma J."/>
        </authorList>
    </citation>
    <scope>NUCLEOTIDE SEQUENCE [LARGE SCALE GENOMIC DNA]</scope>
    <source>
        <strain evidence="5">CGMCC 1.19029</strain>
    </source>
</reference>
<evidence type="ECO:0000313" key="4">
    <source>
        <dbReference type="EMBL" id="MFC4297314.1"/>
    </source>
</evidence>
<dbReference type="SUPFAM" id="SSF52768">
    <property type="entry name" value="Arginase/deacetylase"/>
    <property type="match status" value="1"/>
</dbReference>
<dbReference type="InterPro" id="IPR006035">
    <property type="entry name" value="Ureohydrolase"/>
</dbReference>
<dbReference type="PIRSF" id="PIRSF036979">
    <property type="entry name" value="Arginase"/>
    <property type="match status" value="1"/>
</dbReference>
<evidence type="ECO:0000256" key="1">
    <source>
        <dbReference type="ARBA" id="ARBA00022723"/>
    </source>
</evidence>
<name>A0ABV8RX22_9BURK</name>